<comment type="caution">
    <text evidence="2">The sequence shown here is derived from an EMBL/GenBank/DDBJ whole genome shotgun (WGS) entry which is preliminary data.</text>
</comment>
<dbReference type="AlphaFoldDB" id="A0A5C4MPI7"/>
<reference evidence="2 3" key="1">
    <citation type="submission" date="2019-06" db="EMBL/GenBank/DDBJ databases">
        <title>YIM 131921 draft genome.</title>
        <authorList>
            <person name="Jiang L."/>
        </authorList>
    </citation>
    <scope>NUCLEOTIDE SEQUENCE [LARGE SCALE GENOMIC DNA]</scope>
    <source>
        <strain evidence="2 3">YIM 131921</strain>
    </source>
</reference>
<dbReference type="InterPro" id="IPR018511">
    <property type="entry name" value="Hemolysin-typ_Ca-bd_CS"/>
</dbReference>
<dbReference type="Gene3D" id="2.150.10.10">
    <property type="entry name" value="Serralysin-like metalloprotease, C-terminal"/>
    <property type="match status" value="2"/>
</dbReference>
<dbReference type="PANTHER" id="PTHR19328:SF75">
    <property type="entry name" value="ALDOSE SUGAR DEHYDROGENASE YLII"/>
    <property type="match status" value="1"/>
</dbReference>
<gene>
    <name evidence="2" type="ORF">FHG66_19920</name>
</gene>
<dbReference type="Proteomes" id="UP000305887">
    <property type="component" value="Unassembled WGS sequence"/>
</dbReference>
<dbReference type="Pfam" id="PF07995">
    <property type="entry name" value="GSDH"/>
    <property type="match status" value="1"/>
</dbReference>
<dbReference type="EMBL" id="VDFU01000045">
    <property type="protein sequence ID" value="TNC45942.1"/>
    <property type="molecule type" value="Genomic_DNA"/>
</dbReference>
<dbReference type="InterPro" id="IPR011041">
    <property type="entry name" value="Quinoprot_gluc/sorb_DH_b-prop"/>
</dbReference>
<evidence type="ECO:0000313" key="3">
    <source>
        <dbReference type="Proteomes" id="UP000305887"/>
    </source>
</evidence>
<dbReference type="InterPro" id="IPR011049">
    <property type="entry name" value="Serralysin-like_metalloprot_C"/>
</dbReference>
<accession>A0A5C4MPI7</accession>
<dbReference type="PROSITE" id="PS00330">
    <property type="entry name" value="HEMOLYSIN_CALCIUM"/>
    <property type="match status" value="3"/>
</dbReference>
<dbReference type="Gene3D" id="2.120.10.30">
    <property type="entry name" value="TolB, C-terminal domain"/>
    <property type="match status" value="1"/>
</dbReference>
<dbReference type="SUPFAM" id="SSF50952">
    <property type="entry name" value="Soluble quinoprotein glucose dehydrogenase"/>
    <property type="match status" value="1"/>
</dbReference>
<dbReference type="PRINTS" id="PR00313">
    <property type="entry name" value="CABNDNGRPT"/>
</dbReference>
<dbReference type="InterPro" id="IPR001343">
    <property type="entry name" value="Hemolysn_Ca-bd"/>
</dbReference>
<sequence length="652" mass="67069">MAKVTLKYGNNGSNLLRGTAGNDLIYGFDPNGPQARVTAMEATRVATGLDQPVLVTAAPADDGRLFVVEKGGLIKILDLDTGRVGVTPFLDLSGDLATAGEQGLLGLAFHRDFVRNGKFYVNLTSAAGDTEIREYTVSATNPDRADPASRRLVLRIDQPDGATNHKAGWMDFGSDGHLYIATGDGGAGQADNAQDLSNLLGKILRLDVAGPDAFPGNPARNYALPADNPFVGQAGADEIWAFGLRNPFRNSFDRGTGELFIADVGEGRWEEINLGEAGANYGWNFLEGPEPFAGSPPADATAPILAYPHSEGESVIGGYVYRGPSDALHGQYIFADFVSSRIWTLRQDASGDWIRTERTGQIAYDVGGPIAHPSSFGEDAEGNLYVVSLRGDIHRLDPQAPSADRADTIAGGAGADRIYAGSGADVVYGGAGNDRLHGMAGADLLVGGMGADQIYGGKGFDVASYAAAAAGITASLLDDRRNAGAAAGDAFADVEGLIGSRFVDRLGGDGGANRLVGGAGSDVLRGFAGADLLVGGLGADILFGGGGADLFRFNVLADSGVSAGSRDAIRDFGRGDRIGLSAIDANAAAAGNQAFVVRASEAAASRAAGSLFVRAEENGTSTVLLNADADAAFEAAITVGGPTDPSTSDFLL</sequence>
<organism evidence="2 3">
    <name type="scientific">Rubellimicrobium rubrum</name>
    <dbReference type="NCBI Taxonomy" id="2585369"/>
    <lineage>
        <taxon>Bacteria</taxon>
        <taxon>Pseudomonadati</taxon>
        <taxon>Pseudomonadota</taxon>
        <taxon>Alphaproteobacteria</taxon>
        <taxon>Rhodobacterales</taxon>
        <taxon>Roseobacteraceae</taxon>
        <taxon>Rubellimicrobium</taxon>
    </lineage>
</organism>
<evidence type="ECO:0000313" key="2">
    <source>
        <dbReference type="EMBL" id="TNC45942.1"/>
    </source>
</evidence>
<dbReference type="PANTHER" id="PTHR19328">
    <property type="entry name" value="HEDGEHOG-INTERACTING PROTEIN"/>
    <property type="match status" value="1"/>
</dbReference>
<name>A0A5C4MPI7_9RHOB</name>
<dbReference type="RefSeq" id="WP_139078875.1">
    <property type="nucleotide sequence ID" value="NZ_VDFU01000045.1"/>
</dbReference>
<keyword evidence="3" id="KW-1185">Reference proteome</keyword>
<dbReference type="InterPro" id="IPR011042">
    <property type="entry name" value="6-blade_b-propeller_TolB-like"/>
</dbReference>
<dbReference type="InterPro" id="IPR012938">
    <property type="entry name" value="Glc/Sorbosone_DH"/>
</dbReference>
<proteinExistence type="predicted"/>
<dbReference type="OrthoDB" id="9773411at2"/>
<dbReference type="SUPFAM" id="SSF51120">
    <property type="entry name" value="beta-Roll"/>
    <property type="match status" value="2"/>
</dbReference>
<protein>
    <recommendedName>
        <fullName evidence="1">Glucose/Sorbosone dehydrogenase domain-containing protein</fullName>
    </recommendedName>
</protein>
<dbReference type="Pfam" id="PF00353">
    <property type="entry name" value="HemolysinCabind"/>
    <property type="match status" value="3"/>
</dbReference>
<dbReference type="GO" id="GO:0005509">
    <property type="term" value="F:calcium ion binding"/>
    <property type="evidence" value="ECO:0007669"/>
    <property type="project" value="InterPro"/>
</dbReference>
<feature type="domain" description="Glucose/Sorbosone dehydrogenase" evidence="1">
    <location>
        <begin position="58"/>
        <end position="358"/>
    </location>
</feature>
<evidence type="ECO:0000259" key="1">
    <source>
        <dbReference type="Pfam" id="PF07995"/>
    </source>
</evidence>